<dbReference type="Proteomes" id="UP000327044">
    <property type="component" value="Unassembled WGS sequence"/>
</dbReference>
<dbReference type="GO" id="GO:0046872">
    <property type="term" value="F:metal ion binding"/>
    <property type="evidence" value="ECO:0007669"/>
    <property type="project" value="UniProtKB-KW"/>
</dbReference>
<evidence type="ECO:0000313" key="18">
    <source>
        <dbReference type="Proteomes" id="UP000327044"/>
    </source>
</evidence>
<evidence type="ECO:0000256" key="2">
    <source>
        <dbReference type="ARBA" id="ARBA00004305"/>
    </source>
</evidence>
<dbReference type="FunFam" id="3.60.10.10:FF:000018">
    <property type="entry name" value="2',5'-phosphodiesterase 12"/>
    <property type="match status" value="1"/>
</dbReference>
<organism evidence="16">
    <name type="scientific">Photinus pyralis</name>
    <name type="common">Common eastern firefly</name>
    <name type="synonym">Lampyris pyralis</name>
    <dbReference type="NCBI Taxonomy" id="7054"/>
    <lineage>
        <taxon>Eukaryota</taxon>
        <taxon>Metazoa</taxon>
        <taxon>Ecdysozoa</taxon>
        <taxon>Arthropoda</taxon>
        <taxon>Hexapoda</taxon>
        <taxon>Insecta</taxon>
        <taxon>Pterygota</taxon>
        <taxon>Neoptera</taxon>
        <taxon>Endopterygota</taxon>
        <taxon>Coleoptera</taxon>
        <taxon>Polyphaga</taxon>
        <taxon>Elateriformia</taxon>
        <taxon>Elateroidea</taxon>
        <taxon>Lampyridae</taxon>
        <taxon>Lampyrinae</taxon>
        <taxon>Photinus</taxon>
    </lineage>
</organism>
<feature type="domain" description="2',5'-phosphodiesterase 12-like N-terminal" evidence="15">
    <location>
        <begin position="146"/>
        <end position="236"/>
    </location>
</feature>
<dbReference type="InterPro" id="IPR036691">
    <property type="entry name" value="Endo/exonu/phosph_ase_sf"/>
</dbReference>
<protein>
    <recommendedName>
        <fullName evidence="12">2',5'-phosphodiesterase 12</fullName>
    </recommendedName>
    <alternativeName>
        <fullName evidence="13">Mitochondrial deadenylase</fullName>
    </alternativeName>
</protein>
<evidence type="ECO:0000259" key="14">
    <source>
        <dbReference type="Pfam" id="PF03372"/>
    </source>
</evidence>
<dbReference type="Pfam" id="PF21171">
    <property type="entry name" value="PDE12-like_N"/>
    <property type="match status" value="1"/>
</dbReference>
<evidence type="ECO:0000256" key="9">
    <source>
        <dbReference type="ARBA" id="ARBA00022842"/>
    </source>
</evidence>
<evidence type="ECO:0000256" key="7">
    <source>
        <dbReference type="ARBA" id="ARBA00022801"/>
    </source>
</evidence>
<dbReference type="GO" id="GO:0005759">
    <property type="term" value="C:mitochondrial matrix"/>
    <property type="evidence" value="ECO:0007669"/>
    <property type="project" value="UniProtKB-SubCell"/>
</dbReference>
<dbReference type="InterPro" id="IPR005135">
    <property type="entry name" value="Endo/exonuclease/phosphatase"/>
</dbReference>
<dbReference type="InterPro" id="IPR050410">
    <property type="entry name" value="CCR4/nocturin_mRNA_transcr"/>
</dbReference>
<accession>A0A1Y1K9A4</accession>
<name>A0A1Y1K9A4_PHOPY</name>
<dbReference type="AlphaFoldDB" id="A0A1Y1K9A4"/>
<gene>
    <name evidence="17" type="ORF">PPYR_09197</name>
</gene>
<keyword evidence="9" id="KW-0460">Magnesium</keyword>
<evidence type="ECO:0000256" key="5">
    <source>
        <dbReference type="ARBA" id="ARBA00022722"/>
    </source>
</evidence>
<comment type="cofactor">
    <cofactor evidence="1">
        <name>Mg(2+)</name>
        <dbReference type="ChEBI" id="CHEBI:18420"/>
    </cofactor>
</comment>
<reference evidence="17" key="3">
    <citation type="submission" date="2019-08" db="EMBL/GenBank/DDBJ databases">
        <authorList>
            <consortium name="Photinus pyralis genome working group"/>
            <person name="Fallon T.R."/>
            <person name="Sander Lower S.E."/>
            <person name="Weng J.-K."/>
        </authorList>
    </citation>
    <scope>NUCLEOTIDE SEQUENCE</scope>
    <source>
        <strain evidence="17">1611_PpyrPB1</strain>
        <tissue evidence="17">Whole body</tissue>
    </source>
</reference>
<evidence type="ECO:0000256" key="6">
    <source>
        <dbReference type="ARBA" id="ARBA00022723"/>
    </source>
</evidence>
<evidence type="ECO:0000256" key="8">
    <source>
        <dbReference type="ARBA" id="ARBA00022839"/>
    </source>
</evidence>
<evidence type="ECO:0000256" key="4">
    <source>
        <dbReference type="ARBA" id="ARBA00022664"/>
    </source>
</evidence>
<evidence type="ECO:0000256" key="11">
    <source>
        <dbReference type="ARBA" id="ARBA00023128"/>
    </source>
</evidence>
<dbReference type="OrthoDB" id="412787at2759"/>
<evidence type="ECO:0000313" key="16">
    <source>
        <dbReference type="EMBL" id="JAV56998.1"/>
    </source>
</evidence>
<dbReference type="PANTHER" id="PTHR12121">
    <property type="entry name" value="CARBON CATABOLITE REPRESSOR PROTEIN 4"/>
    <property type="match status" value="1"/>
</dbReference>
<keyword evidence="18" id="KW-1185">Reference proteome</keyword>
<evidence type="ECO:0000256" key="12">
    <source>
        <dbReference type="ARBA" id="ARBA00072755"/>
    </source>
</evidence>
<reference evidence="17 18" key="2">
    <citation type="journal article" date="2018" name="Elife">
        <title>Firefly genomes illuminate parallel origins of bioluminescence in beetles.</title>
        <authorList>
            <person name="Fallon T.R."/>
            <person name="Lower S.E."/>
            <person name="Chang C.H."/>
            <person name="Bessho-Uehara M."/>
            <person name="Martin G.J."/>
            <person name="Bewick A.J."/>
            <person name="Behringer M."/>
            <person name="Debat H.J."/>
            <person name="Wong I."/>
            <person name="Day J.C."/>
            <person name="Suvorov A."/>
            <person name="Silva C.J."/>
            <person name="Stanger-Hall K.F."/>
            <person name="Hall D.W."/>
            <person name="Schmitz R.J."/>
            <person name="Nelson D.R."/>
            <person name="Lewis S.M."/>
            <person name="Shigenobu S."/>
            <person name="Bybee S.M."/>
            <person name="Larracuente A.M."/>
            <person name="Oba Y."/>
            <person name="Weng J.K."/>
        </authorList>
    </citation>
    <scope>NUCLEOTIDE SEQUENCE [LARGE SCALE GENOMIC DNA]</scope>
    <source>
        <strain evidence="17">1611_PpyrPB1</strain>
        <tissue evidence="17">Whole body</tissue>
    </source>
</reference>
<dbReference type="PANTHER" id="PTHR12121:SF37">
    <property type="entry name" value="2',5'-PHOSPHODIESTERASE 12"/>
    <property type="match status" value="1"/>
</dbReference>
<sequence length="580" mass="67052">MFLSLFKLSNTYWNINIRNLHKYMFKMDKAYLRHVTETEQFQISFRYSDSNKVDRQFNFCRQLKEPVGTFLSRVTANVSKVINKKNKKKKTDNAQEEENTISASLLHNGTVVGDERTCHDLFNSHASDEIVLQLLDKEYLIVINSPWINSLSLPKSIMANFPVYPAKFEGDFIDKNLSEFNWYKSEDKINWELVGCGFMYLPRNEDIKHYLKMTCLPKNENATGPFVETVSETCVEASPGYCPFETRHQFTKDRLIGKEFRVVTYNILADLYTDSDFSRNTLFPYCPPYALSMDYRKQLIIKELLGYNADIICLQELDKKIFVNHIEPVFTAMDYSCTFQLKGGEVAEGLGCIYNNKRFRFLESKTMLYGELIDKDPLFGDIWQKISANPKLIERYTQRSTVLELTLLESLENEELLLVANTHLYFHPDADHIRLLQGAVAIRFIEDYMLKLQSQAKVRISLIFCGDFNSVPECGIYQLYTKGSVSEDFVDWGSNAEETVRGLNLTQRFNLESACGTPPYTNYTAGFFGCLDYIYYEKDNLSVTQVIPLPSHEEVMEHIALPSIVHPSDHIALVADLKWL</sequence>
<reference evidence="16" key="1">
    <citation type="journal article" date="2016" name="Sci. Rep.">
        <title>Molecular characterization of firefly nuptial gifts: a multi-omics approach sheds light on postcopulatory sexual selection.</title>
        <authorList>
            <person name="Al-Wathiqui N."/>
            <person name="Fallon T.R."/>
            <person name="South A."/>
            <person name="Weng J.K."/>
            <person name="Lewis S.M."/>
        </authorList>
    </citation>
    <scope>NUCLEOTIDE SEQUENCE</scope>
</reference>
<keyword evidence="3" id="KW-0597">Phosphoprotein</keyword>
<dbReference type="EMBL" id="GEZM01091241">
    <property type="protein sequence ID" value="JAV56998.1"/>
    <property type="molecule type" value="Transcribed_RNA"/>
</dbReference>
<dbReference type="FunCoup" id="A0A1Y1K9A4">
    <property type="interactions" value="2357"/>
</dbReference>
<evidence type="ECO:0000259" key="15">
    <source>
        <dbReference type="Pfam" id="PF21171"/>
    </source>
</evidence>
<evidence type="ECO:0000313" key="17">
    <source>
        <dbReference type="EMBL" id="KAB0798204.1"/>
    </source>
</evidence>
<dbReference type="GO" id="GO:0000288">
    <property type="term" value="P:nuclear-transcribed mRNA catabolic process, deadenylation-dependent decay"/>
    <property type="evidence" value="ECO:0007669"/>
    <property type="project" value="TreeGrafter"/>
</dbReference>
<dbReference type="SUPFAM" id="SSF56219">
    <property type="entry name" value="DNase I-like"/>
    <property type="match status" value="1"/>
</dbReference>
<keyword evidence="7" id="KW-0378">Hydrolase</keyword>
<keyword evidence="8" id="KW-0269">Exonuclease</keyword>
<keyword evidence="10" id="KW-0809">Transit peptide</keyword>
<dbReference type="GO" id="GO:0006397">
    <property type="term" value="P:mRNA processing"/>
    <property type="evidence" value="ECO:0007669"/>
    <property type="project" value="UniProtKB-KW"/>
</dbReference>
<keyword evidence="6" id="KW-0479">Metal-binding</keyword>
<keyword evidence="5" id="KW-0540">Nuclease</keyword>
<dbReference type="Gene3D" id="3.60.10.10">
    <property type="entry name" value="Endonuclease/exonuclease/phosphatase"/>
    <property type="match status" value="1"/>
</dbReference>
<evidence type="ECO:0000256" key="1">
    <source>
        <dbReference type="ARBA" id="ARBA00001946"/>
    </source>
</evidence>
<dbReference type="GO" id="GO:0004535">
    <property type="term" value="F:poly(A)-specific ribonuclease activity"/>
    <property type="evidence" value="ECO:0007669"/>
    <property type="project" value="UniProtKB-ARBA"/>
</dbReference>
<feature type="domain" description="Endonuclease/exonuclease/phosphatase" evidence="14">
    <location>
        <begin position="263"/>
        <end position="570"/>
    </location>
</feature>
<dbReference type="InterPro" id="IPR048821">
    <property type="entry name" value="PDE12-like_N"/>
</dbReference>
<evidence type="ECO:0000256" key="13">
    <source>
        <dbReference type="ARBA" id="ARBA00083541"/>
    </source>
</evidence>
<proteinExistence type="predicted"/>
<dbReference type="Pfam" id="PF03372">
    <property type="entry name" value="Exo_endo_phos"/>
    <property type="match status" value="1"/>
</dbReference>
<comment type="subcellular location">
    <subcellularLocation>
        <location evidence="2">Mitochondrion matrix</location>
    </subcellularLocation>
</comment>
<dbReference type="InParanoid" id="A0A1Y1K9A4"/>
<evidence type="ECO:0000256" key="10">
    <source>
        <dbReference type="ARBA" id="ARBA00022946"/>
    </source>
</evidence>
<evidence type="ECO:0000256" key="3">
    <source>
        <dbReference type="ARBA" id="ARBA00022553"/>
    </source>
</evidence>
<dbReference type="EMBL" id="VVIM01000006">
    <property type="protein sequence ID" value="KAB0798204.1"/>
    <property type="molecule type" value="Genomic_DNA"/>
</dbReference>
<keyword evidence="4" id="KW-0507">mRNA processing</keyword>
<keyword evidence="11" id="KW-0496">Mitochondrion</keyword>